<comment type="caution">
    <text evidence="1">The sequence shown here is derived from an EMBL/GenBank/DDBJ whole genome shotgun (WGS) entry which is preliminary data.</text>
</comment>
<dbReference type="AlphaFoldDB" id="A0AAV5V434"/>
<organism evidence="1 2">
    <name type="scientific">Pristionchus fissidentatus</name>
    <dbReference type="NCBI Taxonomy" id="1538716"/>
    <lineage>
        <taxon>Eukaryota</taxon>
        <taxon>Metazoa</taxon>
        <taxon>Ecdysozoa</taxon>
        <taxon>Nematoda</taxon>
        <taxon>Chromadorea</taxon>
        <taxon>Rhabditida</taxon>
        <taxon>Rhabditina</taxon>
        <taxon>Diplogasteromorpha</taxon>
        <taxon>Diplogasteroidea</taxon>
        <taxon>Neodiplogasteridae</taxon>
        <taxon>Pristionchus</taxon>
    </lineage>
</organism>
<feature type="non-terminal residue" evidence="1">
    <location>
        <position position="1"/>
    </location>
</feature>
<sequence>DTSFIMGLDEEALTPLQKLADGDGRGVSLVYFMDVESPLPDEFIDFSSFEDKDTYHNDHSHAVGGIHVGSGEVASKERVWEELERRGVPLRKGMRHTPRSFERLALGSKTVLLK</sequence>
<protein>
    <submittedName>
        <fullName evidence="1">Uncharacterized protein</fullName>
    </submittedName>
</protein>
<evidence type="ECO:0000313" key="1">
    <source>
        <dbReference type="EMBL" id="GMT13506.1"/>
    </source>
</evidence>
<accession>A0AAV5V434</accession>
<keyword evidence="2" id="KW-1185">Reference proteome</keyword>
<feature type="non-terminal residue" evidence="1">
    <location>
        <position position="114"/>
    </location>
</feature>
<gene>
    <name evidence="1" type="ORF">PFISCL1PPCAC_4803</name>
</gene>
<dbReference type="EMBL" id="BTSY01000002">
    <property type="protein sequence ID" value="GMT13506.1"/>
    <property type="molecule type" value="Genomic_DNA"/>
</dbReference>
<proteinExistence type="predicted"/>
<reference evidence="1" key="1">
    <citation type="submission" date="2023-10" db="EMBL/GenBank/DDBJ databases">
        <title>Genome assembly of Pristionchus species.</title>
        <authorList>
            <person name="Yoshida K."/>
            <person name="Sommer R.J."/>
        </authorList>
    </citation>
    <scope>NUCLEOTIDE SEQUENCE</scope>
    <source>
        <strain evidence="1">RS5133</strain>
    </source>
</reference>
<dbReference type="Proteomes" id="UP001432322">
    <property type="component" value="Unassembled WGS sequence"/>
</dbReference>
<name>A0AAV5V434_9BILA</name>
<evidence type="ECO:0000313" key="2">
    <source>
        <dbReference type="Proteomes" id="UP001432322"/>
    </source>
</evidence>